<evidence type="ECO:0000256" key="3">
    <source>
        <dbReference type="ARBA" id="ARBA00022692"/>
    </source>
</evidence>
<keyword evidence="3 6" id="KW-0812">Transmembrane</keyword>
<comment type="subcellular location">
    <subcellularLocation>
        <location evidence="1">Membrane</location>
        <topology evidence="1">Multi-pass membrane protein</topology>
    </subcellularLocation>
</comment>
<dbReference type="CDD" id="cd10432">
    <property type="entry name" value="BI-1-like_bacterial"/>
    <property type="match status" value="1"/>
</dbReference>
<dbReference type="GO" id="GO:0005886">
    <property type="term" value="C:plasma membrane"/>
    <property type="evidence" value="ECO:0007669"/>
    <property type="project" value="TreeGrafter"/>
</dbReference>
<gene>
    <name evidence="7" type="ORF">ALOHA_HF4000APKG2098ctg40</name>
</gene>
<evidence type="ECO:0000256" key="6">
    <source>
        <dbReference type="RuleBase" id="RU004379"/>
    </source>
</evidence>
<dbReference type="EMBL" id="EU016673">
    <property type="protein sequence ID" value="ABZ10382.1"/>
    <property type="molecule type" value="Genomic_DNA"/>
</dbReference>
<feature type="transmembrane region" description="Helical" evidence="6">
    <location>
        <begin position="114"/>
        <end position="133"/>
    </location>
</feature>
<comment type="similarity">
    <text evidence="2 6">Belongs to the BI1 family.</text>
</comment>
<evidence type="ECO:0000256" key="5">
    <source>
        <dbReference type="ARBA" id="ARBA00023136"/>
    </source>
</evidence>
<evidence type="ECO:0000256" key="1">
    <source>
        <dbReference type="ARBA" id="ARBA00004141"/>
    </source>
</evidence>
<protein>
    <submittedName>
        <fullName evidence="7">Uncharacterized protein family UPF0005</fullName>
    </submittedName>
</protein>
<evidence type="ECO:0000256" key="4">
    <source>
        <dbReference type="ARBA" id="ARBA00022989"/>
    </source>
</evidence>
<dbReference type="PANTHER" id="PTHR23291">
    <property type="entry name" value="BAX INHIBITOR-RELATED"/>
    <property type="match status" value="1"/>
</dbReference>
<dbReference type="AlphaFoldDB" id="B3TCS3"/>
<proteinExistence type="inferred from homology"/>
<feature type="transmembrane region" description="Helical" evidence="6">
    <location>
        <begin position="233"/>
        <end position="255"/>
    </location>
</feature>
<dbReference type="InterPro" id="IPR006214">
    <property type="entry name" value="Bax_inhibitor_1-related"/>
</dbReference>
<feature type="transmembrane region" description="Helical" evidence="6">
    <location>
        <begin position="194"/>
        <end position="212"/>
    </location>
</feature>
<evidence type="ECO:0000313" key="7">
    <source>
        <dbReference type="EMBL" id="ABZ10382.1"/>
    </source>
</evidence>
<keyword evidence="4 6" id="KW-1133">Transmembrane helix</keyword>
<accession>B3TCS3</accession>
<feature type="transmembrane region" description="Helical" evidence="6">
    <location>
        <begin position="170"/>
        <end position="188"/>
    </location>
</feature>
<evidence type="ECO:0000256" key="2">
    <source>
        <dbReference type="ARBA" id="ARBA00010350"/>
    </source>
</evidence>
<dbReference type="PANTHER" id="PTHR23291:SF50">
    <property type="entry name" value="PROTEIN LIFEGUARD 4"/>
    <property type="match status" value="1"/>
</dbReference>
<feature type="transmembrane region" description="Helical" evidence="6">
    <location>
        <begin position="84"/>
        <end position="102"/>
    </location>
</feature>
<dbReference type="Pfam" id="PF01027">
    <property type="entry name" value="Bax1-I"/>
    <property type="match status" value="1"/>
</dbReference>
<organism evidence="7">
    <name type="scientific">uncultured marine bacterium HF4000_APKG2098</name>
    <dbReference type="NCBI Taxonomy" id="455614"/>
    <lineage>
        <taxon>Bacteria</taxon>
        <taxon>environmental samples</taxon>
    </lineage>
</organism>
<name>B3TCS3_9BACT</name>
<sequence length="259" mass="28759">MTIYLSYIMEFNKQNIQSKVTVAETHVIDEGLRAHMLKVYNYMTSGIFLTGIISLFLFKLSVVMSPDGSIAGLTSVGNALYNSALMWVVMLAPLGVVFYMSFGIRKMSAAKAQMTFWIFAALMGASLSSIFLVYTGESITRVFFITAGTFGAMSIYGYTTKRDLTKLGSFLMMGLIGIIIASIVNIFMKSTMMYFVISILGVLIFVGLTAYDTQKIKNMYSVSDSGEIMGKKAVMGALTLYLDFINLFIMLLRLFGQRR</sequence>
<keyword evidence="5 6" id="KW-0472">Membrane</keyword>
<feature type="transmembrane region" description="Helical" evidence="6">
    <location>
        <begin position="42"/>
        <end position="64"/>
    </location>
</feature>
<reference evidence="7" key="1">
    <citation type="journal article" date="2008" name="ISME J.">
        <title>Genomic patterns of recombination, clonal divergence and environment in marine microbial populations.</title>
        <authorList>
            <person name="Konstantinidis K.T."/>
            <person name="Delong E.F."/>
        </authorList>
    </citation>
    <scope>NUCLEOTIDE SEQUENCE</scope>
</reference>